<comment type="caution">
    <text evidence="12">The sequence shown here is derived from an EMBL/GenBank/DDBJ whole genome shotgun (WGS) entry which is preliminary data.</text>
</comment>
<dbReference type="Proteomes" id="UP001170959">
    <property type="component" value="Unassembled WGS sequence"/>
</dbReference>
<dbReference type="AlphaFoldDB" id="A0AAJ1V8E1"/>
<reference evidence="12" key="1">
    <citation type="submission" date="2020-06" db="EMBL/GenBank/DDBJ databases">
        <authorList>
            <person name="Dong N."/>
        </authorList>
    </citation>
    <scope>NUCLEOTIDE SEQUENCE</scope>
    <source>
        <strain evidence="12">R655-4</strain>
    </source>
</reference>
<dbReference type="InterPro" id="IPR039426">
    <property type="entry name" value="TonB-dep_rcpt-like"/>
</dbReference>
<evidence type="ECO:0000256" key="6">
    <source>
        <dbReference type="ARBA" id="ARBA00023077"/>
    </source>
</evidence>
<evidence type="ECO:0000256" key="1">
    <source>
        <dbReference type="ARBA" id="ARBA00004571"/>
    </source>
</evidence>
<keyword evidence="5 10" id="KW-0732">Signal</keyword>
<gene>
    <name evidence="12" type="ORF">HX001_10350</name>
</gene>
<evidence type="ECO:0000256" key="9">
    <source>
        <dbReference type="PROSITE-ProRule" id="PRU01360"/>
    </source>
</evidence>
<dbReference type="GO" id="GO:0009279">
    <property type="term" value="C:cell outer membrane"/>
    <property type="evidence" value="ECO:0007669"/>
    <property type="project" value="UniProtKB-SubCell"/>
</dbReference>
<evidence type="ECO:0000259" key="11">
    <source>
        <dbReference type="Pfam" id="PF07715"/>
    </source>
</evidence>
<dbReference type="PANTHER" id="PTHR30069">
    <property type="entry name" value="TONB-DEPENDENT OUTER MEMBRANE RECEPTOR"/>
    <property type="match status" value="1"/>
</dbReference>
<keyword evidence="2 9" id="KW-0813">Transport</keyword>
<dbReference type="PROSITE" id="PS01156">
    <property type="entry name" value="TONB_DEPENDENT_REC_2"/>
    <property type="match status" value="1"/>
</dbReference>
<evidence type="ECO:0000313" key="13">
    <source>
        <dbReference type="Proteomes" id="UP001170959"/>
    </source>
</evidence>
<keyword evidence="12" id="KW-0675">Receptor</keyword>
<dbReference type="EMBL" id="JACAGJ010000005">
    <property type="protein sequence ID" value="MDM1072887.1"/>
    <property type="molecule type" value="Genomic_DNA"/>
</dbReference>
<dbReference type="PANTHER" id="PTHR30069:SF53">
    <property type="entry name" value="COLICIN I RECEPTOR-RELATED"/>
    <property type="match status" value="1"/>
</dbReference>
<keyword evidence="8 9" id="KW-0998">Cell outer membrane</keyword>
<proteinExistence type="inferred from homology"/>
<evidence type="ECO:0000256" key="3">
    <source>
        <dbReference type="ARBA" id="ARBA00022452"/>
    </source>
</evidence>
<keyword evidence="4 9" id="KW-0812">Transmembrane</keyword>
<keyword evidence="6" id="KW-0798">TonB box</keyword>
<dbReference type="InterPro" id="IPR010917">
    <property type="entry name" value="TonB_rcpt_CS"/>
</dbReference>
<dbReference type="PROSITE" id="PS52016">
    <property type="entry name" value="TONB_DEPENDENT_REC_3"/>
    <property type="match status" value="1"/>
</dbReference>
<keyword evidence="7 9" id="KW-0472">Membrane</keyword>
<feature type="signal peptide" evidence="10">
    <location>
        <begin position="1"/>
        <end position="23"/>
    </location>
</feature>
<dbReference type="Gene3D" id="2.170.130.10">
    <property type="entry name" value="TonB-dependent receptor, plug domain"/>
    <property type="match status" value="1"/>
</dbReference>
<dbReference type="InterPro" id="IPR037066">
    <property type="entry name" value="Plug_dom_sf"/>
</dbReference>
<evidence type="ECO:0000313" key="12">
    <source>
        <dbReference type="EMBL" id="MDM1072887.1"/>
    </source>
</evidence>
<dbReference type="RefSeq" id="WP_159154533.1">
    <property type="nucleotide sequence ID" value="NZ_CP013210.1"/>
</dbReference>
<dbReference type="InterPro" id="IPR036942">
    <property type="entry name" value="Beta-barrel_TonB_sf"/>
</dbReference>
<comment type="subcellular location">
    <subcellularLocation>
        <location evidence="1 9">Cell outer membrane</location>
        <topology evidence="1 9">Multi-pass membrane protein</topology>
    </subcellularLocation>
</comment>
<keyword evidence="3 9" id="KW-1134">Transmembrane beta strand</keyword>
<dbReference type="Gene3D" id="2.40.170.20">
    <property type="entry name" value="TonB-dependent receptor, beta-barrel domain"/>
    <property type="match status" value="1"/>
</dbReference>
<evidence type="ECO:0000256" key="8">
    <source>
        <dbReference type="ARBA" id="ARBA00023237"/>
    </source>
</evidence>
<feature type="domain" description="TonB-dependent receptor plug" evidence="11">
    <location>
        <begin position="58"/>
        <end position="168"/>
    </location>
</feature>
<evidence type="ECO:0000256" key="5">
    <source>
        <dbReference type="ARBA" id="ARBA00022729"/>
    </source>
</evidence>
<comment type="similarity">
    <text evidence="9">Belongs to the TonB-dependent receptor family.</text>
</comment>
<dbReference type="Pfam" id="PF07715">
    <property type="entry name" value="Plug"/>
    <property type="match status" value="1"/>
</dbReference>
<evidence type="ECO:0000256" key="10">
    <source>
        <dbReference type="SAM" id="SignalP"/>
    </source>
</evidence>
<evidence type="ECO:0000256" key="7">
    <source>
        <dbReference type="ARBA" id="ARBA00023136"/>
    </source>
</evidence>
<name>A0AAJ1V8E1_9FLAO</name>
<feature type="chain" id="PRO_5042593854" evidence="10">
    <location>
        <begin position="24"/>
        <end position="840"/>
    </location>
</feature>
<accession>A0AAJ1V8E1</accession>
<protein>
    <submittedName>
        <fullName evidence="12">TonB-dependent receptor plug domain-containing protein</fullName>
    </submittedName>
</protein>
<organism evidence="12 13">
    <name type="scientific">Empedobacter brevis</name>
    <dbReference type="NCBI Taxonomy" id="247"/>
    <lineage>
        <taxon>Bacteria</taxon>
        <taxon>Pseudomonadati</taxon>
        <taxon>Bacteroidota</taxon>
        <taxon>Flavobacteriia</taxon>
        <taxon>Flavobacteriales</taxon>
        <taxon>Weeksellaceae</taxon>
        <taxon>Empedobacter</taxon>
    </lineage>
</organism>
<dbReference type="SUPFAM" id="SSF56935">
    <property type="entry name" value="Porins"/>
    <property type="match status" value="1"/>
</dbReference>
<dbReference type="GO" id="GO:0015889">
    <property type="term" value="P:cobalamin transport"/>
    <property type="evidence" value="ECO:0007669"/>
    <property type="project" value="TreeGrafter"/>
</dbReference>
<evidence type="ECO:0000256" key="2">
    <source>
        <dbReference type="ARBA" id="ARBA00022448"/>
    </source>
</evidence>
<dbReference type="InterPro" id="IPR012910">
    <property type="entry name" value="Plug_dom"/>
</dbReference>
<sequence>MRLNSTKLLLVGAFALMASLSFAQVVEPTDSTKVEQDENVSLNETLIIGKGVIDLEENRKTPVANTVITRDEIQDKAVGNVEFPEIMKNSPSVYVADQASGFGDAKMFLRGFDQSNTAYLLNGQPINGMEDGNVYWSNWQSMTDVANVIDVQRGLGSSKLAISSVGGTVNIVTRATDLKQGGFVRYVAGNDSYQKATVGYNTGMKGKWGASILLDYWTAHRKYARGTGGEGQSYFVSVGYKPNDRHQFNWMLFGAPQQHDQNYSKPLKTTYNDKNGTINTPGYDMTGRKGNSNYGFYNGEPLSLRTNYYHKPVTNLNWDWTINENASLSTVLYASMGRGGGTGNLGRGLFSLSQDGYKVFTDDGAINWNEVERYNKTIAGGIGSGTSSTSSKGMVLRASVNNHLWYGGVTNFNYDTKTGWAFNVGADVRFYEGDHFQQVINYLGLAGRQENNKNRQNNLITNTYKSNPWASLFNSADKEDRVNYDNSEKINYQGGFGQVEYANDIFSAFVQGSVSNQSYQKFDRWNYNPEHKDVVSGAVSYNNGEAKSKVRNKTGWNIKGGLALNITPENKVFVNAGKYSRQAFLDNVFLQNTVTYIDPAVDNEEILGLEAGYKYMTRNLNININAYYTKWENRADSYTARDYYDLNNVKVTQDVRYLMTGITQLHKGIEIDFNTKIQRGWTLRGYTSYGDWKYEGNANYRIQDQNSNAILVENRDIELDGVKVGNAAQFTFGMGTKVDVTKNFSFDTDFNYFARLYGNVDVESILKDQVAGKKFTGEKLSPYAIVDLGATYQLKFGNQKIRFRGNIKNLFNDQYLSRKDAFGYFWGLGRTWNLGVQYNF</sequence>
<reference evidence="12" key="2">
    <citation type="journal article" date="2022" name="Sci. Total Environ.">
        <title>Prevalence, transmission, and molecular epidemiology of tet(X)-positive bacteria among humans, animals, and environmental niches in China: An epidemiological, and genomic-based study.</title>
        <authorList>
            <person name="Dong N."/>
            <person name="Zeng Y."/>
            <person name="Cai C."/>
            <person name="Sun C."/>
            <person name="Lu J."/>
            <person name="Liu C."/>
            <person name="Zhou H."/>
            <person name="Sun Q."/>
            <person name="Shu L."/>
            <person name="Wang H."/>
            <person name="Wang Y."/>
            <person name="Wang S."/>
            <person name="Wu C."/>
            <person name="Chan E.W."/>
            <person name="Chen G."/>
            <person name="Shen Z."/>
            <person name="Chen S."/>
            <person name="Zhang R."/>
        </authorList>
    </citation>
    <scope>NUCLEOTIDE SEQUENCE</scope>
    <source>
        <strain evidence="12">R655-4</strain>
    </source>
</reference>
<evidence type="ECO:0000256" key="4">
    <source>
        <dbReference type="ARBA" id="ARBA00022692"/>
    </source>
</evidence>